<dbReference type="SUPFAM" id="SSF53474">
    <property type="entry name" value="alpha/beta-Hydrolases"/>
    <property type="match status" value="1"/>
</dbReference>
<sequence>MSIKSNALRAAAALRRLILPRAGVVARVVLLLACAGLFAPHASAQTAASAAVDNYAATRYPIILVHGLTGTDDYFGILPYWYGIQADLEQHGATVYVADLSGFQSDLGPNDRGEQLLAYVKQVLAVTGAAKVNLIGHSQGGLTSRYVASVAPALVASVTTIATPHRGSQFADFVLGALKLDPTGLSTPVFGALLNIFGILTSSSHNTNQDAIAALDALSTPYATRFNQLFPSPGLGPAGTCRGGAPSESIGGNTHLLYSWSGSAYQPVSLLGIVTGAVDTSVIPVIDPANVLDPSTLVFLTAGNIMALAGAGPNDGFTSTCSSLFGTVISTAYRWNHFDAINQLLGIRGAYAADPVAAMRVQANRLKLQGV</sequence>
<dbReference type="Gene3D" id="3.40.50.1820">
    <property type="entry name" value="alpha/beta hydrolase"/>
    <property type="match status" value="1"/>
</dbReference>
<feature type="domain" description="AB hydrolase-1" evidence="2">
    <location>
        <begin position="60"/>
        <end position="339"/>
    </location>
</feature>
<dbReference type="InterPro" id="IPR029058">
    <property type="entry name" value="AB_hydrolase_fold"/>
</dbReference>
<name>A0ABZ3BQI3_BURPY</name>
<protein>
    <submittedName>
        <fullName evidence="3">Triacylglycerol lipase</fullName>
    </submittedName>
</protein>
<evidence type="ECO:0000259" key="2">
    <source>
        <dbReference type="Pfam" id="PF00561"/>
    </source>
</evidence>
<evidence type="ECO:0000256" key="1">
    <source>
        <dbReference type="SAM" id="SignalP"/>
    </source>
</evidence>
<feature type="signal peptide" evidence="1">
    <location>
        <begin position="1"/>
        <end position="44"/>
    </location>
</feature>
<accession>A0ABZ3BQI3</accession>
<keyword evidence="1" id="KW-0732">Signal</keyword>
<feature type="chain" id="PRO_5045073978" evidence="1">
    <location>
        <begin position="45"/>
        <end position="371"/>
    </location>
</feature>
<reference evidence="3 4" key="1">
    <citation type="submission" date="2024-04" db="EMBL/GenBank/DDBJ databases">
        <title>Biological Control Activity of Plant Growth Promoting Rhizobacteria Burkholderia pyrrocinia BX1 against Tobacco black shank Introduction Tobacco black shank (TBS) caused by the oomycete Phytophthora. nicotianae (P. nicotianae) has become a destructive soil.</title>
        <authorList>
            <person name="Liu X."/>
            <person name="Shu C."/>
        </authorList>
    </citation>
    <scope>NUCLEOTIDE SEQUENCE [LARGE SCALE GENOMIC DNA]</scope>
    <source>
        <strain evidence="3 4">BX1</strain>
    </source>
</reference>
<dbReference type="InterPro" id="IPR000073">
    <property type="entry name" value="AB_hydrolase_1"/>
</dbReference>
<evidence type="ECO:0000313" key="4">
    <source>
        <dbReference type="Proteomes" id="UP001484179"/>
    </source>
</evidence>
<organism evidence="3 4">
    <name type="scientific">Burkholderia pyrrocinia</name>
    <name type="common">Pseudomonas pyrrocinia</name>
    <dbReference type="NCBI Taxonomy" id="60550"/>
    <lineage>
        <taxon>Bacteria</taxon>
        <taxon>Pseudomonadati</taxon>
        <taxon>Pseudomonadota</taxon>
        <taxon>Betaproteobacteria</taxon>
        <taxon>Burkholderiales</taxon>
        <taxon>Burkholderiaceae</taxon>
        <taxon>Burkholderia</taxon>
        <taxon>Burkholderia cepacia complex</taxon>
    </lineage>
</organism>
<dbReference type="Pfam" id="PF00561">
    <property type="entry name" value="Abhydrolase_1"/>
    <property type="match status" value="1"/>
</dbReference>
<gene>
    <name evidence="3" type="ORF">WN985_07005</name>
</gene>
<proteinExistence type="predicted"/>
<keyword evidence="4" id="KW-1185">Reference proteome</keyword>
<dbReference type="Proteomes" id="UP001484179">
    <property type="component" value="Chromosome 1"/>
</dbReference>
<evidence type="ECO:0000313" key="3">
    <source>
        <dbReference type="EMBL" id="WZW55408.1"/>
    </source>
</evidence>
<dbReference type="EMBL" id="CP150849">
    <property type="protein sequence ID" value="WZW55408.1"/>
    <property type="molecule type" value="Genomic_DNA"/>
</dbReference>
<dbReference type="RefSeq" id="WP_342309322.1">
    <property type="nucleotide sequence ID" value="NZ_CP150849.1"/>
</dbReference>